<dbReference type="AlphaFoldDB" id="A0A7K3WN27"/>
<reference evidence="1 2" key="1">
    <citation type="submission" date="2020-02" db="EMBL/GenBank/DDBJ databases">
        <title>Out from the shadows clarifying the taxonomy of the family Cryomorphaceae and related taxa by utilizing the GTDB taxonomic framework.</title>
        <authorList>
            <person name="Bowman J.P."/>
        </authorList>
    </citation>
    <scope>NUCLEOTIDE SEQUENCE [LARGE SCALE GENOMIC DNA]</scope>
    <source>
        <strain evidence="1 2">QSSC 1-22</strain>
    </source>
</reference>
<organism evidence="1 2">
    <name type="scientific">Cryomorpha ignava</name>
    <dbReference type="NCBI Taxonomy" id="101383"/>
    <lineage>
        <taxon>Bacteria</taxon>
        <taxon>Pseudomonadati</taxon>
        <taxon>Bacteroidota</taxon>
        <taxon>Flavobacteriia</taxon>
        <taxon>Flavobacteriales</taxon>
        <taxon>Cryomorphaceae</taxon>
        <taxon>Cryomorpha</taxon>
    </lineage>
</organism>
<keyword evidence="2" id="KW-1185">Reference proteome</keyword>
<comment type="caution">
    <text evidence="1">The sequence shown here is derived from an EMBL/GenBank/DDBJ whole genome shotgun (WGS) entry which is preliminary data.</text>
</comment>
<protein>
    <submittedName>
        <fullName evidence="1">Uncharacterized protein</fullName>
    </submittedName>
</protein>
<name>A0A7K3WN27_9FLAO</name>
<proteinExistence type="predicted"/>
<sequence>MGRFSSGGEYFVIGDYEYVFFTDHGDISVLNHVLTYIRENEHARKLKIVWIIENAENLSAKALRDIDDLDRAYPDIKIEVVEEKGTFGPSKIKELSNRWKFRSILCLSVLQAISFRIV</sequence>
<dbReference type="Proteomes" id="UP000486602">
    <property type="component" value="Unassembled WGS sequence"/>
</dbReference>
<accession>A0A7K3WN27</accession>
<evidence type="ECO:0000313" key="2">
    <source>
        <dbReference type="Proteomes" id="UP000486602"/>
    </source>
</evidence>
<gene>
    <name evidence="1" type="ORF">G3O08_05995</name>
</gene>
<dbReference type="EMBL" id="JAAGVY010000007">
    <property type="protein sequence ID" value="NEN23050.1"/>
    <property type="molecule type" value="Genomic_DNA"/>
</dbReference>
<evidence type="ECO:0000313" key="1">
    <source>
        <dbReference type="EMBL" id="NEN23050.1"/>
    </source>
</evidence>